<dbReference type="EMBL" id="WJXA01000001">
    <property type="protein sequence ID" value="KAF7152243.1"/>
    <property type="molecule type" value="Genomic_DNA"/>
</dbReference>
<protein>
    <submittedName>
        <fullName evidence="1">Uncharacterized protein</fullName>
    </submittedName>
</protein>
<proteinExistence type="predicted"/>
<evidence type="ECO:0000313" key="2">
    <source>
        <dbReference type="Proteomes" id="UP000626092"/>
    </source>
</evidence>
<keyword evidence="2" id="KW-1185">Reference proteome</keyword>
<dbReference type="Proteomes" id="UP000626092">
    <property type="component" value="Unassembled WGS sequence"/>
</dbReference>
<name>A0A834HE00_RHOSS</name>
<dbReference type="PANTHER" id="PTHR37235:SF2">
    <property type="entry name" value="OS05G0371500 PROTEIN"/>
    <property type="match status" value="1"/>
</dbReference>
<evidence type="ECO:0000313" key="1">
    <source>
        <dbReference type="EMBL" id="KAF7152243.1"/>
    </source>
</evidence>
<comment type="caution">
    <text evidence="1">The sequence shown here is derived from an EMBL/GenBank/DDBJ whole genome shotgun (WGS) entry which is preliminary data.</text>
</comment>
<reference evidence="1" key="1">
    <citation type="submission" date="2019-11" db="EMBL/GenBank/DDBJ databases">
        <authorList>
            <person name="Liu Y."/>
            <person name="Hou J."/>
            <person name="Li T.-Q."/>
            <person name="Guan C.-H."/>
            <person name="Wu X."/>
            <person name="Wu H.-Z."/>
            <person name="Ling F."/>
            <person name="Zhang R."/>
            <person name="Shi X.-G."/>
            <person name="Ren J.-P."/>
            <person name="Chen E.-F."/>
            <person name="Sun J.-M."/>
        </authorList>
    </citation>
    <scope>NUCLEOTIDE SEQUENCE</scope>
    <source>
        <strain evidence="1">Adult_tree_wgs_1</strain>
        <tissue evidence="1">Leaves</tissue>
    </source>
</reference>
<dbReference type="PANTHER" id="PTHR37235">
    <property type="entry name" value="ZINC METALLOPROTEINASE AUREOLYSIN"/>
    <property type="match status" value="1"/>
</dbReference>
<dbReference type="AlphaFoldDB" id="A0A834HE00"/>
<organism evidence="1 2">
    <name type="scientific">Rhododendron simsii</name>
    <name type="common">Sims's rhododendron</name>
    <dbReference type="NCBI Taxonomy" id="118357"/>
    <lineage>
        <taxon>Eukaryota</taxon>
        <taxon>Viridiplantae</taxon>
        <taxon>Streptophyta</taxon>
        <taxon>Embryophyta</taxon>
        <taxon>Tracheophyta</taxon>
        <taxon>Spermatophyta</taxon>
        <taxon>Magnoliopsida</taxon>
        <taxon>eudicotyledons</taxon>
        <taxon>Gunneridae</taxon>
        <taxon>Pentapetalae</taxon>
        <taxon>asterids</taxon>
        <taxon>Ericales</taxon>
        <taxon>Ericaceae</taxon>
        <taxon>Ericoideae</taxon>
        <taxon>Rhodoreae</taxon>
        <taxon>Rhododendron</taxon>
    </lineage>
</organism>
<gene>
    <name evidence="1" type="ORF">RHSIM_Rhsim01G0281900</name>
</gene>
<accession>A0A834HE00</accession>
<sequence>MAVSFTRLGNSLPFSRLFRYMHSSDDILDRQLEQEMETVIAVLQPGPLGIVEHKFSSEEMREANATVKRAVENWRRNANLEARVE</sequence>
<dbReference type="OrthoDB" id="651163at2759"/>